<dbReference type="InterPro" id="IPR048332">
    <property type="entry name" value="GD_AH_C"/>
</dbReference>
<evidence type="ECO:0000313" key="5">
    <source>
        <dbReference type="EMBL" id="MCP3731086.1"/>
    </source>
</evidence>
<dbReference type="Pfam" id="PF04295">
    <property type="entry name" value="GD_AH_second"/>
    <property type="match status" value="1"/>
</dbReference>
<comment type="similarity">
    <text evidence="1">Belongs to the UxaA family.</text>
</comment>
<feature type="domain" description="D-galactarate/Altronate dehydratase second" evidence="3">
    <location>
        <begin position="16"/>
        <end position="137"/>
    </location>
</feature>
<dbReference type="PANTHER" id="PTHR30536:SF5">
    <property type="entry name" value="ALTRONATE DEHYDRATASE"/>
    <property type="match status" value="1"/>
</dbReference>
<dbReference type="Proteomes" id="UP001139451">
    <property type="component" value="Unassembled WGS sequence"/>
</dbReference>
<keyword evidence="6" id="KW-1185">Reference proteome</keyword>
<feature type="domain" description="D-galactarate/Altronate dehydratase C-terminal" evidence="4">
    <location>
        <begin position="151"/>
        <end position="396"/>
    </location>
</feature>
<dbReference type="RefSeq" id="WP_254293346.1">
    <property type="nucleotide sequence ID" value="NZ_JAMLDX010000008.1"/>
</dbReference>
<sequence>MTEVPNTALGAREWQGWLRPDGRKGVRNLVLVIYTVQCAAHVAHAIAAGEDDVQVIGFPGCYDNQYAIRLVLSLARHPNVGAVLSVGLGCEYTQPAKIAEAVEKSGRPADAFFIQDVGGTRSSTEKGKDIVRSLRERIMRETSRVAMGFGDLTLGAECGGSDGTSGLVGNPVVGRLFDYVVDAGGSAICEEVVEMIGLKDIILARAADDRARGELEAAYAKAEHYCREVRQYSVSPGNFAGGLTTIEEKSMGAFAKSGSRPIQGVIKVGESPPWPGMWVMDSVPDPHFMQFGYTNPNDTEGIMDLISGGSQIVLFITGRGSVIGSPVAPLIKVTGNSRTYARMHEDMDFDAGRVLAGELSLDAAAGELAAMVADVASGQASKPEALGHREYFVMYKHQDTPDLDRGCRSAA</sequence>
<proteinExistence type="inferred from homology"/>
<dbReference type="AlphaFoldDB" id="A0A9X2HH52"/>
<dbReference type="PANTHER" id="PTHR30536">
    <property type="entry name" value="ALTRONATE/GALACTARATE DEHYDRATASE"/>
    <property type="match status" value="1"/>
</dbReference>
<evidence type="ECO:0000259" key="4">
    <source>
        <dbReference type="Pfam" id="PF20629"/>
    </source>
</evidence>
<evidence type="ECO:0000259" key="3">
    <source>
        <dbReference type="Pfam" id="PF04295"/>
    </source>
</evidence>
<dbReference type="Pfam" id="PF20629">
    <property type="entry name" value="GD_AH_C"/>
    <property type="match status" value="1"/>
</dbReference>
<organism evidence="5 6">
    <name type="scientific">Sphingomonas tagetis</name>
    <dbReference type="NCBI Taxonomy" id="2949092"/>
    <lineage>
        <taxon>Bacteria</taxon>
        <taxon>Pseudomonadati</taxon>
        <taxon>Pseudomonadota</taxon>
        <taxon>Alphaproteobacteria</taxon>
        <taxon>Sphingomonadales</taxon>
        <taxon>Sphingomonadaceae</taxon>
        <taxon>Sphingomonas</taxon>
    </lineage>
</organism>
<evidence type="ECO:0000256" key="2">
    <source>
        <dbReference type="ARBA" id="ARBA00023239"/>
    </source>
</evidence>
<accession>A0A9X2HH52</accession>
<protein>
    <submittedName>
        <fullName evidence="5">UxaA family hydrolase</fullName>
    </submittedName>
</protein>
<keyword evidence="2" id="KW-0456">Lyase</keyword>
<evidence type="ECO:0000256" key="1">
    <source>
        <dbReference type="ARBA" id="ARBA00010986"/>
    </source>
</evidence>
<comment type="caution">
    <text evidence="5">The sequence shown here is derived from an EMBL/GenBank/DDBJ whole genome shotgun (WGS) entry which is preliminary data.</text>
</comment>
<evidence type="ECO:0000313" key="6">
    <source>
        <dbReference type="Proteomes" id="UP001139451"/>
    </source>
</evidence>
<dbReference type="InterPro" id="IPR007392">
    <property type="entry name" value="GD_AH_second"/>
</dbReference>
<reference evidence="5" key="1">
    <citation type="submission" date="2022-05" db="EMBL/GenBank/DDBJ databases">
        <title>Sphingomonas sp. strain MG17 Genome sequencing and assembly.</title>
        <authorList>
            <person name="Kim I."/>
        </authorList>
    </citation>
    <scope>NUCLEOTIDE SEQUENCE</scope>
    <source>
        <strain evidence="5">MG17</strain>
    </source>
</reference>
<dbReference type="GO" id="GO:0016829">
    <property type="term" value="F:lyase activity"/>
    <property type="evidence" value="ECO:0007669"/>
    <property type="project" value="UniProtKB-KW"/>
</dbReference>
<dbReference type="GO" id="GO:0019698">
    <property type="term" value="P:D-galacturonate catabolic process"/>
    <property type="evidence" value="ECO:0007669"/>
    <property type="project" value="TreeGrafter"/>
</dbReference>
<dbReference type="EMBL" id="JAMLDX010000008">
    <property type="protein sequence ID" value="MCP3731086.1"/>
    <property type="molecule type" value="Genomic_DNA"/>
</dbReference>
<dbReference type="GO" id="GO:0016787">
    <property type="term" value="F:hydrolase activity"/>
    <property type="evidence" value="ECO:0007669"/>
    <property type="project" value="UniProtKB-KW"/>
</dbReference>
<name>A0A9X2HH52_9SPHN</name>
<keyword evidence="5" id="KW-0378">Hydrolase</keyword>
<dbReference type="InterPro" id="IPR052172">
    <property type="entry name" value="UxaA_altronate/galactarate_dh"/>
</dbReference>
<gene>
    <name evidence="5" type="ORF">M9978_11670</name>
</gene>